<proteinExistence type="inferred from homology"/>
<dbReference type="GO" id="GO:0030964">
    <property type="term" value="C:NADH dehydrogenase complex"/>
    <property type="evidence" value="ECO:0007669"/>
    <property type="project" value="TreeGrafter"/>
</dbReference>
<dbReference type="Pfam" id="PF00420">
    <property type="entry name" value="Oxidored_q2"/>
    <property type="match status" value="1"/>
</dbReference>
<feature type="transmembrane region" description="Helical" evidence="11">
    <location>
        <begin position="6"/>
        <end position="25"/>
    </location>
</feature>
<dbReference type="HOGENOM" id="CLU_144724_1_1_7"/>
<dbReference type="GO" id="GO:0050136">
    <property type="term" value="F:NADH dehydrogenase (quinone) (non-electrogenic) activity"/>
    <property type="evidence" value="ECO:0007669"/>
    <property type="project" value="UniProtKB-UniRule"/>
</dbReference>
<keyword evidence="11" id="KW-0520">NAD</keyword>
<dbReference type="InterPro" id="IPR001133">
    <property type="entry name" value="NADH_UbQ_OxRdtase_chain4L/K"/>
</dbReference>
<evidence type="ECO:0000256" key="5">
    <source>
        <dbReference type="ARBA" id="ARBA00022519"/>
    </source>
</evidence>
<protein>
    <recommendedName>
        <fullName evidence="11">NADH-quinone oxidoreductase subunit K</fullName>
        <ecNumber evidence="11">7.1.1.-</ecNumber>
    </recommendedName>
    <alternativeName>
        <fullName evidence="11">NADH dehydrogenase I subunit K</fullName>
    </alternativeName>
    <alternativeName>
        <fullName evidence="11">NDH-1 subunit K</fullName>
    </alternativeName>
</protein>
<reference evidence="13" key="1">
    <citation type="submission" date="2012-06" db="EMBL/GenBank/DDBJ databases">
        <title>Complete sequence of chromosome of Desulfomonile tiedjei DSM 6799.</title>
        <authorList>
            <person name="Lucas S."/>
            <person name="Copeland A."/>
            <person name="Lapidus A."/>
            <person name="Glavina del Rio T."/>
            <person name="Dalin E."/>
            <person name="Tice H."/>
            <person name="Bruce D."/>
            <person name="Goodwin L."/>
            <person name="Pitluck S."/>
            <person name="Peters L."/>
            <person name="Ovchinnikova G."/>
            <person name="Zeytun A."/>
            <person name="Lu M."/>
            <person name="Kyrpides N."/>
            <person name="Mavromatis K."/>
            <person name="Ivanova N."/>
            <person name="Brettin T."/>
            <person name="Detter J.C."/>
            <person name="Han C."/>
            <person name="Larimer F."/>
            <person name="Land M."/>
            <person name="Hauser L."/>
            <person name="Markowitz V."/>
            <person name="Cheng J.-F."/>
            <person name="Hugenholtz P."/>
            <person name="Woyke T."/>
            <person name="Wu D."/>
            <person name="Spring S."/>
            <person name="Schroeder M."/>
            <person name="Brambilla E."/>
            <person name="Klenk H.-P."/>
            <person name="Eisen J.A."/>
        </authorList>
    </citation>
    <scope>NUCLEOTIDE SEQUENCE [LARGE SCALE GENOMIC DNA]</scope>
    <source>
        <strain evidence="13">ATCC 49306 / DSM 6799 / DCB-1</strain>
    </source>
</reference>
<dbReference type="EC" id="7.1.1.-" evidence="11"/>
<dbReference type="EMBL" id="CP003360">
    <property type="protein sequence ID" value="AFM25434.1"/>
    <property type="molecule type" value="Genomic_DNA"/>
</dbReference>
<evidence type="ECO:0000256" key="3">
    <source>
        <dbReference type="ARBA" id="ARBA00010519"/>
    </source>
</evidence>
<feature type="transmembrane region" description="Helical" evidence="11">
    <location>
        <begin position="60"/>
        <end position="84"/>
    </location>
</feature>
<keyword evidence="10 11" id="KW-0472">Membrane</keyword>
<dbReference type="STRING" id="706587.Desti_2758"/>
<dbReference type="KEGG" id="dti:Desti_2758"/>
<sequence length="100" mass="11079">MITLQHYLFLAAALFTLGAVGVMFRRNLIVILMSLELMLNAVNLTFIAFSRYLGSIEGQIFVLFIMVVAAAEVAVGLAIAVAVYRQRGTVDINQVNLMKW</sequence>
<accession>I4C793</accession>
<evidence type="ECO:0000256" key="2">
    <source>
        <dbReference type="ARBA" id="ARBA00004141"/>
    </source>
</evidence>
<feature type="transmembrane region" description="Helical" evidence="11">
    <location>
        <begin position="37"/>
        <end position="54"/>
    </location>
</feature>
<evidence type="ECO:0000313" key="13">
    <source>
        <dbReference type="Proteomes" id="UP000006055"/>
    </source>
</evidence>
<evidence type="ECO:0000256" key="11">
    <source>
        <dbReference type="HAMAP-Rule" id="MF_01456"/>
    </source>
</evidence>
<dbReference type="FunFam" id="1.10.287.3510:FF:000001">
    <property type="entry name" value="NADH-quinone oxidoreductase subunit K"/>
    <property type="match status" value="1"/>
</dbReference>
<dbReference type="GO" id="GO:0048038">
    <property type="term" value="F:quinone binding"/>
    <property type="evidence" value="ECO:0007669"/>
    <property type="project" value="UniProtKB-KW"/>
</dbReference>
<dbReference type="NCBIfam" id="NF004321">
    <property type="entry name" value="PRK05715.1-3"/>
    <property type="match status" value="1"/>
</dbReference>
<keyword evidence="12" id="KW-0560">Oxidoreductase</keyword>
<keyword evidence="7 11" id="KW-0874">Quinone</keyword>
<keyword evidence="9 11" id="KW-1133">Transmembrane helix</keyword>
<dbReference type="NCBIfam" id="NF004323">
    <property type="entry name" value="PRK05715.1-5"/>
    <property type="match status" value="1"/>
</dbReference>
<dbReference type="NCBIfam" id="NF004320">
    <property type="entry name" value="PRK05715.1-2"/>
    <property type="match status" value="1"/>
</dbReference>
<dbReference type="OrthoDB" id="9810120at2"/>
<evidence type="ECO:0000256" key="4">
    <source>
        <dbReference type="ARBA" id="ARBA00022448"/>
    </source>
</evidence>
<evidence type="ECO:0000256" key="10">
    <source>
        <dbReference type="ARBA" id="ARBA00023136"/>
    </source>
</evidence>
<dbReference type="PANTHER" id="PTHR11434:SF16">
    <property type="entry name" value="NADH-UBIQUINONE OXIDOREDUCTASE CHAIN 4L"/>
    <property type="match status" value="1"/>
</dbReference>
<evidence type="ECO:0000256" key="8">
    <source>
        <dbReference type="ARBA" id="ARBA00022967"/>
    </source>
</evidence>
<dbReference type="eggNOG" id="COG0713">
    <property type="taxonomic scope" value="Bacteria"/>
</dbReference>
<dbReference type="Gene3D" id="1.10.287.3510">
    <property type="match status" value="1"/>
</dbReference>
<keyword evidence="11 12" id="KW-0830">Ubiquinone</keyword>
<name>I4C793_DESTA</name>
<keyword evidence="4 11" id="KW-0813">Transport</keyword>
<dbReference type="GO" id="GO:0005886">
    <property type="term" value="C:plasma membrane"/>
    <property type="evidence" value="ECO:0007669"/>
    <property type="project" value="UniProtKB-SubCell"/>
</dbReference>
<evidence type="ECO:0000256" key="7">
    <source>
        <dbReference type="ARBA" id="ARBA00022719"/>
    </source>
</evidence>
<dbReference type="PATRIC" id="fig|706587.4.peg.3147"/>
<comment type="catalytic activity">
    <reaction evidence="11">
        <text>a quinone + NADH + 5 H(+)(in) = a quinol + NAD(+) + 4 H(+)(out)</text>
        <dbReference type="Rhea" id="RHEA:57888"/>
        <dbReference type="ChEBI" id="CHEBI:15378"/>
        <dbReference type="ChEBI" id="CHEBI:24646"/>
        <dbReference type="ChEBI" id="CHEBI:57540"/>
        <dbReference type="ChEBI" id="CHEBI:57945"/>
        <dbReference type="ChEBI" id="CHEBI:132124"/>
    </reaction>
</comment>
<gene>
    <name evidence="11" type="primary">nuoK</name>
    <name evidence="12" type="ordered locus">Desti_2758</name>
</gene>
<keyword evidence="6 11" id="KW-0812">Transmembrane</keyword>
<evidence type="ECO:0000256" key="6">
    <source>
        <dbReference type="ARBA" id="ARBA00022692"/>
    </source>
</evidence>
<dbReference type="HAMAP" id="MF_01456">
    <property type="entry name" value="NDH1_NuoK"/>
    <property type="match status" value="1"/>
</dbReference>
<keyword evidence="13" id="KW-1185">Reference proteome</keyword>
<comment type="subcellular location">
    <subcellularLocation>
        <location evidence="11">Cell inner membrane</location>
        <topology evidence="11">Multi-pass membrane protein</topology>
    </subcellularLocation>
    <subcellularLocation>
        <location evidence="2">Membrane</location>
        <topology evidence="2">Multi-pass membrane protein</topology>
    </subcellularLocation>
</comment>
<keyword evidence="5 11" id="KW-0997">Cell inner membrane</keyword>
<keyword evidence="8 11" id="KW-1278">Translocase</keyword>
<evidence type="ECO:0000256" key="9">
    <source>
        <dbReference type="ARBA" id="ARBA00022989"/>
    </source>
</evidence>
<evidence type="ECO:0000313" key="12">
    <source>
        <dbReference type="EMBL" id="AFM25434.1"/>
    </source>
</evidence>
<dbReference type="InterPro" id="IPR039428">
    <property type="entry name" value="NUOK/Mnh_C1-like"/>
</dbReference>
<comment type="subunit">
    <text evidence="11">NDH-1 is composed of 14 different subunits. Subunits NuoA, H, J, K, L, M, N constitute the membrane sector of the complex.</text>
</comment>
<comment type="similarity">
    <text evidence="3 11">Belongs to the complex I subunit 4L family.</text>
</comment>
<evidence type="ECO:0000256" key="1">
    <source>
        <dbReference type="ARBA" id="ARBA00002378"/>
    </source>
</evidence>
<dbReference type="GO" id="GO:0042773">
    <property type="term" value="P:ATP synthesis coupled electron transport"/>
    <property type="evidence" value="ECO:0007669"/>
    <property type="project" value="InterPro"/>
</dbReference>
<dbReference type="PANTHER" id="PTHR11434">
    <property type="entry name" value="NADH-UBIQUINONE OXIDOREDUCTASE SUBUNIT ND4L"/>
    <property type="match status" value="1"/>
</dbReference>
<dbReference type="Proteomes" id="UP000006055">
    <property type="component" value="Chromosome"/>
</dbReference>
<comment type="function">
    <text evidence="1 11">NDH-1 shuttles electrons from NADH, via FMN and iron-sulfur (Fe-S) centers, to quinones in the respiratory chain. The immediate electron acceptor for the enzyme in this species is believed to be ubiquinone. Couples the redox reaction to proton translocation (for every two electrons transferred, four hydrogen ions are translocated across the cytoplasmic membrane), and thus conserves the redox energy in a proton gradient.</text>
</comment>
<dbReference type="RefSeq" id="WP_014810573.1">
    <property type="nucleotide sequence ID" value="NC_018025.1"/>
</dbReference>
<keyword evidence="11" id="KW-1003">Cell membrane</keyword>
<organism evidence="12 13">
    <name type="scientific">Desulfomonile tiedjei (strain ATCC 49306 / DSM 6799 / DCB-1)</name>
    <dbReference type="NCBI Taxonomy" id="706587"/>
    <lineage>
        <taxon>Bacteria</taxon>
        <taxon>Pseudomonadati</taxon>
        <taxon>Thermodesulfobacteriota</taxon>
        <taxon>Desulfomonilia</taxon>
        <taxon>Desulfomonilales</taxon>
        <taxon>Desulfomonilaceae</taxon>
        <taxon>Desulfomonile</taxon>
    </lineage>
</organism>
<dbReference type="AlphaFoldDB" id="I4C793"/>